<evidence type="ECO:0000313" key="1">
    <source>
        <dbReference type="EMBL" id="KAG2204326.1"/>
    </source>
</evidence>
<organism evidence="1 2">
    <name type="scientific">Mucor saturninus</name>
    <dbReference type="NCBI Taxonomy" id="64648"/>
    <lineage>
        <taxon>Eukaryota</taxon>
        <taxon>Fungi</taxon>
        <taxon>Fungi incertae sedis</taxon>
        <taxon>Mucoromycota</taxon>
        <taxon>Mucoromycotina</taxon>
        <taxon>Mucoromycetes</taxon>
        <taxon>Mucorales</taxon>
        <taxon>Mucorineae</taxon>
        <taxon>Mucoraceae</taxon>
        <taxon>Mucor</taxon>
    </lineage>
</organism>
<comment type="caution">
    <text evidence="1">The sequence shown here is derived from an EMBL/GenBank/DDBJ whole genome shotgun (WGS) entry which is preliminary data.</text>
</comment>
<accession>A0A8H7R4L6</accession>
<reference evidence="1" key="1">
    <citation type="submission" date="2020-12" db="EMBL/GenBank/DDBJ databases">
        <title>Metabolic potential, ecology and presence of endohyphal bacteria is reflected in genomic diversity of Mucoromycotina.</title>
        <authorList>
            <person name="Muszewska A."/>
            <person name="Okrasinska A."/>
            <person name="Steczkiewicz K."/>
            <person name="Drgas O."/>
            <person name="Orlowska M."/>
            <person name="Perlinska-Lenart U."/>
            <person name="Aleksandrzak-Piekarczyk T."/>
            <person name="Szatraj K."/>
            <person name="Zielenkiewicz U."/>
            <person name="Pilsyk S."/>
            <person name="Malc E."/>
            <person name="Mieczkowski P."/>
            <person name="Kruszewska J.S."/>
            <person name="Biernat P."/>
            <person name="Pawlowska J."/>
        </authorList>
    </citation>
    <scope>NUCLEOTIDE SEQUENCE</scope>
    <source>
        <strain evidence="1">WA0000017839</strain>
    </source>
</reference>
<dbReference type="Proteomes" id="UP000603453">
    <property type="component" value="Unassembled WGS sequence"/>
</dbReference>
<evidence type="ECO:0000313" key="2">
    <source>
        <dbReference type="Proteomes" id="UP000603453"/>
    </source>
</evidence>
<proteinExistence type="predicted"/>
<keyword evidence="2" id="KW-1185">Reference proteome</keyword>
<gene>
    <name evidence="1" type="ORF">INT47_009368</name>
</gene>
<sequence length="71" mass="8412">MNVEIVKLLDHLRPHAMKVDAYQLRTQIDELKYKKSDQRSAKYQLLNVVVIIYCGFKFWKTSASKSEFSYP</sequence>
<name>A0A8H7R4L6_9FUNG</name>
<dbReference type="AlphaFoldDB" id="A0A8H7R4L6"/>
<protein>
    <submittedName>
        <fullName evidence="1">Uncharacterized protein</fullName>
    </submittedName>
</protein>
<dbReference type="EMBL" id="JAEPRD010000045">
    <property type="protein sequence ID" value="KAG2204326.1"/>
    <property type="molecule type" value="Genomic_DNA"/>
</dbReference>